<dbReference type="AlphaFoldDB" id="A0A245ZD26"/>
<reference evidence="6 7" key="1">
    <citation type="submission" date="2017-03" db="EMBL/GenBank/DDBJ databases">
        <title>Genome sequence of Sphingomonas mucosissima DSM 17494.</title>
        <authorList>
            <person name="Poehlein A."/>
            <person name="Wuebbeler J.H."/>
            <person name="Steinbuechel A."/>
            <person name="Daniel R."/>
        </authorList>
    </citation>
    <scope>NUCLEOTIDE SEQUENCE [LARGE SCALE GENOMIC DNA]</scope>
    <source>
        <strain evidence="6 7">DSM 17494</strain>
    </source>
</reference>
<keyword evidence="2" id="KW-0489">Methyltransferase</keyword>
<comment type="catalytic activity">
    <reaction evidence="4">
        <text>a 2'-deoxyadenosine in DNA + S-adenosyl-L-methionine = an N(6)-methyl-2'-deoxyadenosine in DNA + S-adenosyl-L-homocysteine + H(+)</text>
        <dbReference type="Rhea" id="RHEA:15197"/>
        <dbReference type="Rhea" id="RHEA-COMP:12418"/>
        <dbReference type="Rhea" id="RHEA-COMP:12419"/>
        <dbReference type="ChEBI" id="CHEBI:15378"/>
        <dbReference type="ChEBI" id="CHEBI:57856"/>
        <dbReference type="ChEBI" id="CHEBI:59789"/>
        <dbReference type="ChEBI" id="CHEBI:90615"/>
        <dbReference type="ChEBI" id="CHEBI:90616"/>
        <dbReference type="EC" id="2.1.1.72"/>
    </reaction>
</comment>
<organism evidence="6 7">
    <name type="scientific">Sphingomonas mucosissima</name>
    <dbReference type="NCBI Taxonomy" id="370959"/>
    <lineage>
        <taxon>Bacteria</taxon>
        <taxon>Pseudomonadati</taxon>
        <taxon>Pseudomonadota</taxon>
        <taxon>Alphaproteobacteria</taxon>
        <taxon>Sphingomonadales</taxon>
        <taxon>Sphingomonadaceae</taxon>
        <taxon>Sphingomonas</taxon>
    </lineage>
</organism>
<dbReference type="Gene3D" id="3.40.50.150">
    <property type="entry name" value="Vaccinia Virus protein VP39"/>
    <property type="match status" value="1"/>
</dbReference>
<dbReference type="EC" id="2.1.1.72" evidence="1"/>
<dbReference type="Proteomes" id="UP000197783">
    <property type="component" value="Unassembled WGS sequence"/>
</dbReference>
<evidence type="ECO:0000256" key="3">
    <source>
        <dbReference type="ARBA" id="ARBA00022679"/>
    </source>
</evidence>
<evidence type="ECO:0000259" key="5">
    <source>
        <dbReference type="Pfam" id="PF01555"/>
    </source>
</evidence>
<accession>A0A245ZD26</accession>
<comment type="caution">
    <text evidence="6">The sequence shown here is derived from an EMBL/GenBank/DDBJ whole genome shotgun (WGS) entry which is preliminary data.</text>
</comment>
<dbReference type="InterPro" id="IPR002941">
    <property type="entry name" value="DNA_methylase_N4/N6"/>
</dbReference>
<evidence type="ECO:0000256" key="4">
    <source>
        <dbReference type="ARBA" id="ARBA00047942"/>
    </source>
</evidence>
<evidence type="ECO:0000313" key="6">
    <source>
        <dbReference type="EMBL" id="OWK27599.1"/>
    </source>
</evidence>
<dbReference type="GO" id="GO:0009007">
    <property type="term" value="F:site-specific DNA-methyltransferase (adenine-specific) activity"/>
    <property type="evidence" value="ECO:0007669"/>
    <property type="project" value="UniProtKB-EC"/>
</dbReference>
<name>A0A245ZD26_9SPHN</name>
<dbReference type="SUPFAM" id="SSF53335">
    <property type="entry name" value="S-adenosyl-L-methionine-dependent methyltransferases"/>
    <property type="match status" value="1"/>
</dbReference>
<dbReference type="GO" id="GO:0008170">
    <property type="term" value="F:N-methyltransferase activity"/>
    <property type="evidence" value="ECO:0007669"/>
    <property type="project" value="InterPro"/>
</dbReference>
<protein>
    <recommendedName>
        <fullName evidence="1">site-specific DNA-methyltransferase (adenine-specific)</fullName>
        <ecNumber evidence="1">2.1.1.72</ecNumber>
    </recommendedName>
</protein>
<dbReference type="GO" id="GO:0003677">
    <property type="term" value="F:DNA binding"/>
    <property type="evidence" value="ECO:0007669"/>
    <property type="project" value="InterPro"/>
</dbReference>
<gene>
    <name evidence="6" type="ORF">SPMU_33790</name>
</gene>
<evidence type="ECO:0000313" key="7">
    <source>
        <dbReference type="Proteomes" id="UP000197783"/>
    </source>
</evidence>
<proteinExistence type="predicted"/>
<dbReference type="InterPro" id="IPR029063">
    <property type="entry name" value="SAM-dependent_MTases_sf"/>
</dbReference>
<dbReference type="GO" id="GO:0032259">
    <property type="term" value="P:methylation"/>
    <property type="evidence" value="ECO:0007669"/>
    <property type="project" value="UniProtKB-KW"/>
</dbReference>
<evidence type="ECO:0000256" key="1">
    <source>
        <dbReference type="ARBA" id="ARBA00011900"/>
    </source>
</evidence>
<sequence length="77" mass="8470">MLDAFSGSGSTILACERTKRVGYAVEIEPRYIDVAIRRWEKMTGRKAVLEASGETFAEVAHARFGQSHSEGLISAPR</sequence>
<keyword evidence="3" id="KW-0808">Transferase</keyword>
<keyword evidence="7" id="KW-1185">Reference proteome</keyword>
<feature type="domain" description="DNA methylase N-4/N-6" evidence="5">
    <location>
        <begin position="2"/>
        <end position="36"/>
    </location>
</feature>
<dbReference type="Pfam" id="PF01555">
    <property type="entry name" value="N6_N4_Mtase"/>
    <property type="match status" value="1"/>
</dbReference>
<dbReference type="EMBL" id="NBBJ01000013">
    <property type="protein sequence ID" value="OWK27599.1"/>
    <property type="molecule type" value="Genomic_DNA"/>
</dbReference>
<evidence type="ECO:0000256" key="2">
    <source>
        <dbReference type="ARBA" id="ARBA00022603"/>
    </source>
</evidence>